<keyword evidence="1 5" id="KW-0436">Ligase</keyword>
<accession>A0ABZ2LDP4</accession>
<evidence type="ECO:0000256" key="1">
    <source>
        <dbReference type="ARBA" id="ARBA00022598"/>
    </source>
</evidence>
<reference evidence="5" key="1">
    <citation type="submission" date="2021-12" db="EMBL/GenBank/DDBJ databases">
        <title>Discovery of the Pendulisporaceae a myxobacterial family with distinct sporulation behavior and unique specialized metabolism.</title>
        <authorList>
            <person name="Garcia R."/>
            <person name="Popoff A."/>
            <person name="Bader C.D."/>
            <person name="Loehr J."/>
            <person name="Walesch S."/>
            <person name="Walt C."/>
            <person name="Boldt J."/>
            <person name="Bunk B."/>
            <person name="Haeckl F.J.F.P.J."/>
            <person name="Gunesch A.P."/>
            <person name="Birkelbach J."/>
            <person name="Nuebel U."/>
            <person name="Pietschmann T."/>
            <person name="Bach T."/>
            <person name="Mueller R."/>
        </authorList>
    </citation>
    <scope>NUCLEOTIDE SEQUENCE</scope>
    <source>
        <strain evidence="5">MSr11367</strain>
    </source>
</reference>
<dbReference type="InterPro" id="IPR020845">
    <property type="entry name" value="AMP-binding_CS"/>
</dbReference>
<dbReference type="CDD" id="cd05907">
    <property type="entry name" value="VL_LC_FACS_like"/>
    <property type="match status" value="1"/>
</dbReference>
<keyword evidence="3" id="KW-0443">Lipid metabolism</keyword>
<dbReference type="Pfam" id="PF23562">
    <property type="entry name" value="AMP-binding_C_3"/>
    <property type="match status" value="1"/>
</dbReference>
<dbReference type="PANTHER" id="PTHR43272">
    <property type="entry name" value="LONG-CHAIN-FATTY-ACID--COA LIGASE"/>
    <property type="match status" value="1"/>
</dbReference>
<dbReference type="RefSeq" id="WP_394838724.1">
    <property type="nucleotide sequence ID" value="NZ_CP089929.1"/>
</dbReference>
<evidence type="ECO:0000256" key="2">
    <source>
        <dbReference type="ARBA" id="ARBA00022832"/>
    </source>
</evidence>
<evidence type="ECO:0000313" key="5">
    <source>
        <dbReference type="EMBL" id="WXB09052.1"/>
    </source>
</evidence>
<organism evidence="5 6">
    <name type="scientific">Pendulispora rubella</name>
    <dbReference type="NCBI Taxonomy" id="2741070"/>
    <lineage>
        <taxon>Bacteria</taxon>
        <taxon>Pseudomonadati</taxon>
        <taxon>Myxococcota</taxon>
        <taxon>Myxococcia</taxon>
        <taxon>Myxococcales</taxon>
        <taxon>Sorangiineae</taxon>
        <taxon>Pendulisporaceae</taxon>
        <taxon>Pendulispora</taxon>
    </lineage>
</organism>
<evidence type="ECO:0000256" key="3">
    <source>
        <dbReference type="ARBA" id="ARBA00023098"/>
    </source>
</evidence>
<sequence length="605" mass="65322">MNTSTGVRTLCEAFQLTVQRQPDAVALRTPGDMDRITWREYARRVRCIAAGLFTLGVRRGDTVAIMLTNRPEFHLVDTAAIHLGATPFSVYNTSSVPQLLEILGNANSHVMITERAFLDRAKTACAKVALEHIVCLDDDAPDGAMSLDDLEIAGDEADFDFDTAWHAVQPNDVLTLIYTSGTTGAPKGVELTHANLLAELAGVSAVYSIRHDESVVSYLPSAHIADRMVNHYVSLVFGARVTSVADMRALSAALVEARPSIWGAVPRVWEKMKAGLEARLATTAEESVKQATEWAIGVGFRKMRAEQDAIHGRGPGPDEALLAEYARADEQVLRPVRAMMGLDRARWHLSGAAPIAENVLEFFAAIGVPICEVWGLSESSCVATLNPAEAIRIGTVGPPIPGVELHLAEDGEVLVRGRIVMKGYRGQAKETREAIDGDGWLRTGDIGTIDDAGYLRIIDRKKELIINSAGKNMSPANIEGTLKSASPLIGQAVCIGDRRPYNVALLVLEAEAVASWAKQRGLADLSLAALAACRPLGDAIAAAVGRANERLSRVEQIKRYKLLHAPWEPGGDELTPTMKLKRRPIHAKYAAEIDALYAGDDPADS</sequence>
<dbReference type="Gene3D" id="3.40.50.12780">
    <property type="entry name" value="N-terminal domain of ligase-like"/>
    <property type="match status" value="1"/>
</dbReference>
<dbReference type="Pfam" id="PF00501">
    <property type="entry name" value="AMP-binding"/>
    <property type="match status" value="1"/>
</dbReference>
<keyword evidence="2" id="KW-0276">Fatty acid metabolism</keyword>
<dbReference type="PANTHER" id="PTHR43272:SF32">
    <property type="entry name" value="AMP-DEPENDENT SYNTHETASE_LIGASE DOMAIN-CONTAINING PROTEIN"/>
    <property type="match status" value="1"/>
</dbReference>
<dbReference type="Proteomes" id="UP001374803">
    <property type="component" value="Chromosome"/>
</dbReference>
<dbReference type="EMBL" id="CP089983">
    <property type="protein sequence ID" value="WXB09052.1"/>
    <property type="molecule type" value="Genomic_DNA"/>
</dbReference>
<evidence type="ECO:0000313" key="6">
    <source>
        <dbReference type="Proteomes" id="UP001374803"/>
    </source>
</evidence>
<dbReference type="InterPro" id="IPR042099">
    <property type="entry name" value="ANL_N_sf"/>
</dbReference>
<feature type="domain" description="AMP-dependent synthetase/ligase" evidence="4">
    <location>
        <begin position="15"/>
        <end position="424"/>
    </location>
</feature>
<name>A0ABZ2LDP4_9BACT</name>
<protein>
    <submittedName>
        <fullName evidence="5">Long-chain fatty acid--CoA ligase</fullName>
    </submittedName>
</protein>
<dbReference type="InterPro" id="IPR000873">
    <property type="entry name" value="AMP-dep_synth/lig_dom"/>
</dbReference>
<keyword evidence="6" id="KW-1185">Reference proteome</keyword>
<dbReference type="SUPFAM" id="SSF56801">
    <property type="entry name" value="Acetyl-CoA synthetase-like"/>
    <property type="match status" value="1"/>
</dbReference>
<evidence type="ECO:0000259" key="4">
    <source>
        <dbReference type="Pfam" id="PF00501"/>
    </source>
</evidence>
<gene>
    <name evidence="5" type="ORF">LVJ94_17685</name>
</gene>
<dbReference type="GO" id="GO:0016874">
    <property type="term" value="F:ligase activity"/>
    <property type="evidence" value="ECO:0007669"/>
    <property type="project" value="UniProtKB-KW"/>
</dbReference>
<proteinExistence type="predicted"/>
<dbReference type="PROSITE" id="PS00455">
    <property type="entry name" value="AMP_BINDING"/>
    <property type="match status" value="1"/>
</dbReference>